<dbReference type="EMBL" id="JAKGSG010000059">
    <property type="protein sequence ID" value="MCF4123348.1"/>
    <property type="molecule type" value="Genomic_DNA"/>
</dbReference>
<evidence type="ECO:0000313" key="3">
    <source>
        <dbReference type="Proteomes" id="UP001165405"/>
    </source>
</evidence>
<comment type="caution">
    <text evidence="2">The sequence shown here is derived from an EMBL/GenBank/DDBJ whole genome shotgun (WGS) entry which is preliminary data.</text>
</comment>
<dbReference type="InterPro" id="IPR041657">
    <property type="entry name" value="HTH_17"/>
</dbReference>
<evidence type="ECO:0000313" key="2">
    <source>
        <dbReference type="EMBL" id="MCF4123348.1"/>
    </source>
</evidence>
<dbReference type="RefSeq" id="WP_236091160.1">
    <property type="nucleotide sequence ID" value="NZ_JAKGSG010000059.1"/>
</dbReference>
<keyword evidence="3" id="KW-1185">Reference proteome</keyword>
<accession>A0AA41QH24</accession>
<dbReference type="Proteomes" id="UP001165405">
    <property type="component" value="Unassembled WGS sequence"/>
</dbReference>
<feature type="domain" description="Helix-turn-helix" evidence="1">
    <location>
        <begin position="9"/>
        <end position="58"/>
    </location>
</feature>
<dbReference type="InterPro" id="IPR009061">
    <property type="entry name" value="DNA-bd_dom_put_sf"/>
</dbReference>
<name>A0AA41QH24_9MICO</name>
<dbReference type="Pfam" id="PF12728">
    <property type="entry name" value="HTH_17"/>
    <property type="match status" value="1"/>
</dbReference>
<protein>
    <submittedName>
        <fullName evidence="2">Helix-turn-helix domain-containing protein</fullName>
    </submittedName>
</protein>
<proteinExistence type="predicted"/>
<dbReference type="AlphaFoldDB" id="A0AA41QH24"/>
<evidence type="ECO:0000259" key="1">
    <source>
        <dbReference type="Pfam" id="PF12728"/>
    </source>
</evidence>
<gene>
    <name evidence="2" type="ORF">L1785_20480</name>
</gene>
<organism evidence="2 3">
    <name type="scientific">Antribacter soli</name>
    <dbReference type="NCBI Taxonomy" id="2910976"/>
    <lineage>
        <taxon>Bacteria</taxon>
        <taxon>Bacillati</taxon>
        <taxon>Actinomycetota</taxon>
        <taxon>Actinomycetes</taxon>
        <taxon>Micrococcales</taxon>
        <taxon>Promicromonosporaceae</taxon>
        <taxon>Antribacter</taxon>
    </lineage>
</organism>
<sequence>MTDLPELATTQEAADYLRVSVGHLQNLRCAGAGPAFVKIGGGVRYLREDLLAWVAARRIIPAEHSHLVSAASRP</sequence>
<dbReference type="SUPFAM" id="SSF46955">
    <property type="entry name" value="Putative DNA-binding domain"/>
    <property type="match status" value="1"/>
</dbReference>
<reference evidence="2" key="1">
    <citation type="submission" date="2022-01" db="EMBL/GenBank/DDBJ databases">
        <title>Antribacter sp. nov., isolated from Guizhou of China.</title>
        <authorList>
            <person name="Chengliang C."/>
            <person name="Ya Z."/>
        </authorList>
    </citation>
    <scope>NUCLEOTIDE SEQUENCE</scope>
    <source>
        <strain evidence="2">KLBMP 9083</strain>
    </source>
</reference>